<dbReference type="GO" id="GO:0003677">
    <property type="term" value="F:DNA binding"/>
    <property type="evidence" value="ECO:0007669"/>
    <property type="project" value="InterPro"/>
</dbReference>
<dbReference type="Pfam" id="PF02575">
    <property type="entry name" value="YbaB_DNA_bd"/>
    <property type="match status" value="1"/>
</dbReference>
<keyword evidence="3" id="KW-1185">Reference proteome</keyword>
<evidence type="ECO:0008006" key="4">
    <source>
        <dbReference type="Google" id="ProtNLM"/>
    </source>
</evidence>
<proteinExistence type="predicted"/>
<gene>
    <name evidence="2" type="ORF">GALLR39Z86_06700</name>
</gene>
<feature type="region of interest" description="Disordered" evidence="1">
    <location>
        <begin position="104"/>
        <end position="131"/>
    </location>
</feature>
<protein>
    <recommendedName>
        <fullName evidence="4">YbaB/EbfC DNA-binding family protein</fullName>
    </recommendedName>
</protein>
<dbReference type="Gene3D" id="3.30.1310.10">
    <property type="entry name" value="Nucleoid-associated protein YbaB-like domain"/>
    <property type="match status" value="1"/>
</dbReference>
<evidence type="ECO:0000313" key="2">
    <source>
        <dbReference type="EMBL" id="GLI40820.1"/>
    </source>
</evidence>
<accession>A0A9W6G4D9</accession>
<dbReference type="RefSeq" id="WP_270116945.1">
    <property type="nucleotide sequence ID" value="NZ_BAAAOL010000009.1"/>
</dbReference>
<dbReference type="SUPFAM" id="SSF82607">
    <property type="entry name" value="YbaB-like"/>
    <property type="match status" value="1"/>
</dbReference>
<sequence>MIDRIPDPESARNRINAWQGRIEALAADTKSMSDQMQAVRVTVTDPDQMVEVTVDSSGNLVNLRMSEKIRKAAPGELADTIMATVRAAKAEVAERSVEIISSTLGTESPTARALTERVRQQLTPPEAEEEA</sequence>
<comment type="caution">
    <text evidence="2">The sequence shown here is derived from an EMBL/GenBank/DDBJ whole genome shotgun (WGS) entry which is preliminary data.</text>
</comment>
<evidence type="ECO:0000313" key="3">
    <source>
        <dbReference type="Proteomes" id="UP001144313"/>
    </source>
</evidence>
<evidence type="ECO:0000256" key="1">
    <source>
        <dbReference type="SAM" id="MobiDB-lite"/>
    </source>
</evidence>
<dbReference type="InterPro" id="IPR036894">
    <property type="entry name" value="YbaB-like_sf"/>
</dbReference>
<organism evidence="2 3">
    <name type="scientific">Glycomyces algeriensis</name>
    <dbReference type="NCBI Taxonomy" id="256037"/>
    <lineage>
        <taxon>Bacteria</taxon>
        <taxon>Bacillati</taxon>
        <taxon>Actinomycetota</taxon>
        <taxon>Actinomycetes</taxon>
        <taxon>Glycomycetales</taxon>
        <taxon>Glycomycetaceae</taxon>
        <taxon>Glycomyces</taxon>
    </lineage>
</organism>
<reference evidence="2" key="1">
    <citation type="submission" date="2022-12" db="EMBL/GenBank/DDBJ databases">
        <title>Reference genome sequencing for broad-spectrum identification of bacterial and archaeal isolates by mass spectrometry.</title>
        <authorList>
            <person name="Sekiguchi Y."/>
            <person name="Tourlousse D.M."/>
        </authorList>
    </citation>
    <scope>NUCLEOTIDE SEQUENCE</scope>
    <source>
        <strain evidence="2">LLR39Z86</strain>
    </source>
</reference>
<name>A0A9W6G4D9_9ACTN</name>
<dbReference type="Proteomes" id="UP001144313">
    <property type="component" value="Unassembled WGS sequence"/>
</dbReference>
<dbReference type="EMBL" id="BSDT01000001">
    <property type="protein sequence ID" value="GLI40820.1"/>
    <property type="molecule type" value="Genomic_DNA"/>
</dbReference>
<dbReference type="InterPro" id="IPR004401">
    <property type="entry name" value="YbaB/EbfC"/>
</dbReference>
<dbReference type="AlphaFoldDB" id="A0A9W6G4D9"/>